<keyword evidence="2" id="KW-1185">Reference proteome</keyword>
<reference evidence="1 2" key="1">
    <citation type="submission" date="2016-10" db="EMBL/GenBank/DDBJ databases">
        <authorList>
            <person name="de Groot N.N."/>
        </authorList>
    </citation>
    <scope>NUCLEOTIDE SEQUENCE [LARGE SCALE GENOMIC DNA]</scope>
    <source>
        <strain evidence="1 2">DSM 5522</strain>
    </source>
</reference>
<gene>
    <name evidence="1" type="ORF">SAMN05216249_1349</name>
</gene>
<evidence type="ECO:0000313" key="1">
    <source>
        <dbReference type="EMBL" id="SFB39507.1"/>
    </source>
</evidence>
<accession>A0A1I1ANH9</accession>
<sequence>MILKDEKDTSGASFLDNEEPVKANYNKFRRIVSNNGIKINADVNGAYQIMKKVFTNVTSDGIQGVAFQPVRVSVA</sequence>
<evidence type="ECO:0000313" key="2">
    <source>
        <dbReference type="Proteomes" id="UP000198838"/>
    </source>
</evidence>
<dbReference type="AlphaFoldDB" id="A0A1I1ANH9"/>
<name>A0A1I1ANH9_9FIRM</name>
<dbReference type="OrthoDB" id="442799at2"/>
<dbReference type="RefSeq" id="WP_092874934.1">
    <property type="nucleotide sequence ID" value="NZ_FOJY01000034.1"/>
</dbReference>
<dbReference type="EMBL" id="FOJY01000034">
    <property type="protein sequence ID" value="SFB39507.1"/>
    <property type="molecule type" value="Genomic_DNA"/>
</dbReference>
<organism evidence="1 2">
    <name type="scientific">Acetitomaculum ruminis DSM 5522</name>
    <dbReference type="NCBI Taxonomy" id="1120918"/>
    <lineage>
        <taxon>Bacteria</taxon>
        <taxon>Bacillati</taxon>
        <taxon>Bacillota</taxon>
        <taxon>Clostridia</taxon>
        <taxon>Lachnospirales</taxon>
        <taxon>Lachnospiraceae</taxon>
        <taxon>Acetitomaculum</taxon>
    </lineage>
</organism>
<dbReference type="Proteomes" id="UP000198838">
    <property type="component" value="Unassembled WGS sequence"/>
</dbReference>
<proteinExistence type="predicted"/>
<protein>
    <submittedName>
        <fullName evidence="1">Putative transposase</fullName>
    </submittedName>
</protein>